<dbReference type="Pfam" id="PF02110">
    <property type="entry name" value="HK"/>
    <property type="match status" value="1"/>
</dbReference>
<gene>
    <name evidence="11" type="primary">thiM</name>
    <name evidence="12" type="ordered locus">Solca_3813</name>
</gene>
<name>H8KKZ5_SOLCM</name>
<comment type="cofactor">
    <cofactor evidence="2 11">
        <name>Mg(2+)</name>
        <dbReference type="ChEBI" id="CHEBI:18420"/>
    </cofactor>
</comment>
<dbReference type="HAMAP" id="MF_00228">
    <property type="entry name" value="Thz_kinase"/>
    <property type="match status" value="1"/>
</dbReference>
<evidence type="ECO:0000256" key="1">
    <source>
        <dbReference type="ARBA" id="ARBA00001771"/>
    </source>
</evidence>
<keyword evidence="13" id="KW-1185">Reference proteome</keyword>
<comment type="catalytic activity">
    <reaction evidence="1 11">
        <text>5-(2-hydroxyethyl)-4-methylthiazole + ATP = 4-methyl-5-(2-phosphooxyethyl)-thiazole + ADP + H(+)</text>
        <dbReference type="Rhea" id="RHEA:24212"/>
        <dbReference type="ChEBI" id="CHEBI:15378"/>
        <dbReference type="ChEBI" id="CHEBI:17957"/>
        <dbReference type="ChEBI" id="CHEBI:30616"/>
        <dbReference type="ChEBI" id="CHEBI:58296"/>
        <dbReference type="ChEBI" id="CHEBI:456216"/>
        <dbReference type="EC" id="2.7.1.50"/>
    </reaction>
</comment>
<evidence type="ECO:0000256" key="8">
    <source>
        <dbReference type="ARBA" id="ARBA00022840"/>
    </source>
</evidence>
<comment type="similarity">
    <text evidence="11">Belongs to the Thz kinase family.</text>
</comment>
<evidence type="ECO:0000313" key="12">
    <source>
        <dbReference type="EMBL" id="AFD08812.1"/>
    </source>
</evidence>
<dbReference type="KEGG" id="scn:Solca_3813"/>
<evidence type="ECO:0000256" key="3">
    <source>
        <dbReference type="ARBA" id="ARBA00004868"/>
    </source>
</evidence>
<evidence type="ECO:0000313" key="13">
    <source>
        <dbReference type="Proteomes" id="UP000007590"/>
    </source>
</evidence>
<evidence type="ECO:0000256" key="7">
    <source>
        <dbReference type="ARBA" id="ARBA00022777"/>
    </source>
</evidence>
<dbReference type="Proteomes" id="UP000007590">
    <property type="component" value="Chromosome"/>
</dbReference>
<evidence type="ECO:0000256" key="4">
    <source>
        <dbReference type="ARBA" id="ARBA00022679"/>
    </source>
</evidence>
<dbReference type="GO" id="GO:0009229">
    <property type="term" value="P:thiamine diphosphate biosynthetic process"/>
    <property type="evidence" value="ECO:0007669"/>
    <property type="project" value="UniProtKB-UniRule"/>
</dbReference>
<keyword evidence="9 11" id="KW-0460">Magnesium</keyword>
<dbReference type="InterPro" id="IPR029056">
    <property type="entry name" value="Ribokinase-like"/>
</dbReference>
<dbReference type="GO" id="GO:0004417">
    <property type="term" value="F:hydroxyethylthiazole kinase activity"/>
    <property type="evidence" value="ECO:0007669"/>
    <property type="project" value="UniProtKB-UniRule"/>
</dbReference>
<dbReference type="UniPathway" id="UPA00060">
    <property type="reaction ID" value="UER00139"/>
</dbReference>
<dbReference type="PIRSF" id="PIRSF000513">
    <property type="entry name" value="Thz_kinase"/>
    <property type="match status" value="1"/>
</dbReference>
<dbReference type="InterPro" id="IPR000417">
    <property type="entry name" value="Hyethyz_kinase"/>
</dbReference>
<dbReference type="PRINTS" id="PR01099">
    <property type="entry name" value="HYETHTZKNASE"/>
</dbReference>
<dbReference type="HOGENOM" id="CLU_019943_0_1_10"/>
<keyword evidence="8 11" id="KW-0067">ATP-binding</keyword>
<accession>H8KKZ5</accession>
<keyword evidence="5 11" id="KW-0479">Metal-binding</keyword>
<feature type="binding site" evidence="11">
    <location>
        <position position="45"/>
    </location>
    <ligand>
        <name>substrate</name>
    </ligand>
</feature>
<feature type="binding site" evidence="11">
    <location>
        <position position="167"/>
    </location>
    <ligand>
        <name>ATP</name>
        <dbReference type="ChEBI" id="CHEBI:30616"/>
    </ligand>
</feature>
<dbReference type="EC" id="2.7.1.50" evidence="11"/>
<sequence>MIKDQLVKCLSALRQQGSLVHSITNYVVMNNTANALLAIGASPIMAHSHSEIDEMVSISGALVVNIGTLDEYWVKSMELAIGKARELNKPWILDPVGAGATSFRNAMLKKLIDLHAPTVIRGNASEIMALANMHSKTKGVDSIHQSNEAVEAARLLSKSTGSVVCVSGEVDFVIKGNRMISIENGHSLMPKVTGMGCTATALVGAFCAANPEIPFEATAAAMVTMGIAGEIAAEISNGPGSLQVNFIDALYQFSPEIMLEEMKLTEHYE</sequence>
<dbReference type="RefSeq" id="WP_014682035.1">
    <property type="nucleotide sequence ID" value="NC_017770.1"/>
</dbReference>
<keyword evidence="7 11" id="KW-0418">Kinase</keyword>
<keyword evidence="6 11" id="KW-0547">Nucleotide-binding</keyword>
<dbReference type="AlphaFoldDB" id="H8KKZ5"/>
<organism evidence="12 13">
    <name type="scientific">Solitalea canadensis (strain ATCC 29591 / DSM 3403 / JCM 21819 / LMG 8368 / NBRC 15130 / NCIMB 12057 / USAM 9D)</name>
    <name type="common">Flexibacter canadensis</name>
    <dbReference type="NCBI Taxonomy" id="929556"/>
    <lineage>
        <taxon>Bacteria</taxon>
        <taxon>Pseudomonadati</taxon>
        <taxon>Bacteroidota</taxon>
        <taxon>Sphingobacteriia</taxon>
        <taxon>Sphingobacteriales</taxon>
        <taxon>Sphingobacteriaceae</taxon>
        <taxon>Solitalea</taxon>
    </lineage>
</organism>
<dbReference type="OrthoDB" id="9778146at2"/>
<evidence type="ECO:0000256" key="5">
    <source>
        <dbReference type="ARBA" id="ARBA00022723"/>
    </source>
</evidence>
<reference evidence="12" key="1">
    <citation type="submission" date="2012-02" db="EMBL/GenBank/DDBJ databases">
        <title>The complete genome of Solitalea canadensis DSM 3403.</title>
        <authorList>
            <consortium name="US DOE Joint Genome Institute (JGI-PGF)"/>
            <person name="Lucas S."/>
            <person name="Copeland A."/>
            <person name="Lapidus A."/>
            <person name="Glavina del Rio T."/>
            <person name="Dalin E."/>
            <person name="Tice H."/>
            <person name="Bruce D."/>
            <person name="Goodwin L."/>
            <person name="Pitluck S."/>
            <person name="Peters L."/>
            <person name="Ovchinnikova G."/>
            <person name="Lu M."/>
            <person name="Kyrpides N."/>
            <person name="Mavromatis K."/>
            <person name="Ivanova N."/>
            <person name="Brettin T."/>
            <person name="Detter J.C."/>
            <person name="Han C."/>
            <person name="Larimer F."/>
            <person name="Land M."/>
            <person name="Hauser L."/>
            <person name="Markowitz V."/>
            <person name="Cheng J.-F."/>
            <person name="Hugenholtz P."/>
            <person name="Woyke T."/>
            <person name="Wu D."/>
            <person name="Spring S."/>
            <person name="Schroeder M."/>
            <person name="Kopitz M."/>
            <person name="Brambilla E."/>
            <person name="Klenk H.-P."/>
            <person name="Eisen J.A."/>
        </authorList>
    </citation>
    <scope>NUCLEOTIDE SEQUENCE</scope>
    <source>
        <strain evidence="12">DSM 3403</strain>
    </source>
</reference>
<dbReference type="GO" id="GO:0009228">
    <property type="term" value="P:thiamine biosynthetic process"/>
    <property type="evidence" value="ECO:0007669"/>
    <property type="project" value="UniProtKB-KW"/>
</dbReference>
<dbReference type="eggNOG" id="COG2145">
    <property type="taxonomic scope" value="Bacteria"/>
</dbReference>
<protein>
    <recommendedName>
        <fullName evidence="11">Hydroxyethylthiazole kinase</fullName>
        <ecNumber evidence="11">2.7.1.50</ecNumber>
    </recommendedName>
    <alternativeName>
        <fullName evidence="11">4-methyl-5-beta-hydroxyethylthiazole kinase</fullName>
        <shortName evidence="11">TH kinase</shortName>
        <shortName evidence="11">Thz kinase</shortName>
    </alternativeName>
</protein>
<comment type="function">
    <text evidence="11">Catalyzes the phosphorylation of the hydroxyl group of 4-methyl-5-beta-hydroxyethylthiazole (THZ).</text>
</comment>
<keyword evidence="10 11" id="KW-0784">Thiamine biosynthesis</keyword>
<dbReference type="GO" id="GO:0000287">
    <property type="term" value="F:magnesium ion binding"/>
    <property type="evidence" value="ECO:0007669"/>
    <property type="project" value="UniProtKB-UniRule"/>
</dbReference>
<evidence type="ECO:0000256" key="6">
    <source>
        <dbReference type="ARBA" id="ARBA00022741"/>
    </source>
</evidence>
<evidence type="ECO:0000256" key="11">
    <source>
        <dbReference type="HAMAP-Rule" id="MF_00228"/>
    </source>
</evidence>
<dbReference type="NCBIfam" id="TIGR00694">
    <property type="entry name" value="thiM"/>
    <property type="match status" value="1"/>
</dbReference>
<keyword evidence="4 11" id="KW-0808">Transferase</keyword>
<evidence type="ECO:0000256" key="9">
    <source>
        <dbReference type="ARBA" id="ARBA00022842"/>
    </source>
</evidence>
<comment type="pathway">
    <text evidence="3 11">Cofactor biosynthesis; thiamine diphosphate biosynthesis; 4-methyl-5-(2-phosphoethyl)-thiazole from 5-(2-hydroxyethyl)-4-methylthiazole: step 1/1.</text>
</comment>
<dbReference type="STRING" id="929556.Solca_3813"/>
<feature type="binding site" evidence="11">
    <location>
        <position position="194"/>
    </location>
    <ligand>
        <name>substrate</name>
    </ligand>
</feature>
<dbReference type="EMBL" id="CP003349">
    <property type="protein sequence ID" value="AFD08812.1"/>
    <property type="molecule type" value="Genomic_DNA"/>
</dbReference>
<dbReference type="SUPFAM" id="SSF53613">
    <property type="entry name" value="Ribokinase-like"/>
    <property type="match status" value="1"/>
</dbReference>
<proteinExistence type="inferred from homology"/>
<dbReference type="CDD" id="cd01170">
    <property type="entry name" value="THZ_kinase"/>
    <property type="match status" value="1"/>
</dbReference>
<evidence type="ECO:0000256" key="2">
    <source>
        <dbReference type="ARBA" id="ARBA00001946"/>
    </source>
</evidence>
<dbReference type="Gene3D" id="3.40.1190.20">
    <property type="match status" value="1"/>
</dbReference>
<feature type="binding site" evidence="11">
    <location>
        <position position="121"/>
    </location>
    <ligand>
        <name>ATP</name>
        <dbReference type="ChEBI" id="CHEBI:30616"/>
    </ligand>
</feature>
<dbReference type="NCBIfam" id="NF006830">
    <property type="entry name" value="PRK09355.1"/>
    <property type="match status" value="1"/>
</dbReference>
<evidence type="ECO:0000256" key="10">
    <source>
        <dbReference type="ARBA" id="ARBA00022977"/>
    </source>
</evidence>
<dbReference type="GO" id="GO:0005524">
    <property type="term" value="F:ATP binding"/>
    <property type="evidence" value="ECO:0007669"/>
    <property type="project" value="UniProtKB-UniRule"/>
</dbReference>